<sequence length="952" mass="109181">MPLIYSEGRVKAKRRLRKEIREQHDSCSERKTDIQIGPFPTKSDQGQFHCFLASFNDAPVDLLSTHFIGRERELSFIKNAYSVCERDVPTRCALWGIPGVGKTQLALQYSKIFLDNALVSAVFWIACSTTEKLYQGFSRLLVLAGHPDQDKMEQNVRIVAARRWLEQANGRGIHRWLLVLDKVDISTLEFLRQNLPRQSHQGQILITTCTEAVAQAICKVSGRMQSSLEVEPPILKDATQYFLDSVGIDERSLSNANRLEICALVQYLGCLPFAIEHASSFFNQSSQTIDAFTKLYRGDEKSQILGWQNPFSTYEASSISGMFMSHLCELKRSKPEVLGLLNILAFWDPDRIDVEIIRRGVLSLHSQVKYKSMRQWTQILPSLLHWIPYSWLNISSNSSIDSALSPRMNKSAQLPCDLDSLVELLSSEMQLQSAIQQLQMFSFIKRRSTRKAGAYCMHDLTQLWVQAALESEGTYSQCYNDAVSLAWGALQQIEDPALPENWHGFEGLISHILSLTKYSEYVTCPNPNLFTARKNTAMYWSNRGRYHEAREAFQQLLNLSIDTPGHANVEMIQLKLGLANVNWHLGKFEESISLYDEVQQILESQFDTDHPDVLYVIEMKAIVYRSQARYADACQMQRHILDIRSVSLGLGHLDTIRAIDNFGLTLHECAVANNEGHDKAEVLQKQALTLRQAQLGPDHIDTIWSSENLANNYRAQGRYLEALEIHEHSLRERRSQLGEDHPSTIYTRANLASTYSNLNRLDEAEVIWRQLIITNARQRDESHSQTLFAVEGLADVCLEQLRFQEAVELYHRAIIYGEHSLGERHPSVLRRMHKLANLYRDQKNFVMSIPLFKRLLERRRTEVRAGHPALLQTYNDAAALYVIMGNFTEAEQYYRVEIAGSIEEFGRLHAETRKRQMKLSEFLRHQDRVVEDNVLETVVTERVCPEQNLEDE</sequence>
<keyword evidence="5" id="KW-1185">Reference proteome</keyword>
<dbReference type="OrthoDB" id="626167at2759"/>
<protein>
    <submittedName>
        <fullName evidence="4">TPR-like protein</fullName>
    </submittedName>
</protein>
<dbReference type="Gene3D" id="3.40.50.300">
    <property type="entry name" value="P-loop containing nucleotide triphosphate hydrolases"/>
    <property type="match status" value="1"/>
</dbReference>
<organism evidence="4 5">
    <name type="scientific">Polychaeton citri CBS 116435</name>
    <dbReference type="NCBI Taxonomy" id="1314669"/>
    <lineage>
        <taxon>Eukaryota</taxon>
        <taxon>Fungi</taxon>
        <taxon>Dikarya</taxon>
        <taxon>Ascomycota</taxon>
        <taxon>Pezizomycotina</taxon>
        <taxon>Dothideomycetes</taxon>
        <taxon>Dothideomycetidae</taxon>
        <taxon>Capnodiales</taxon>
        <taxon>Capnodiaceae</taxon>
        <taxon>Polychaeton</taxon>
    </lineage>
</organism>
<dbReference type="InterPro" id="IPR002182">
    <property type="entry name" value="NB-ARC"/>
</dbReference>
<dbReference type="SUPFAM" id="SSF52540">
    <property type="entry name" value="P-loop containing nucleoside triphosphate hydrolases"/>
    <property type="match status" value="1"/>
</dbReference>
<evidence type="ECO:0000259" key="3">
    <source>
        <dbReference type="Pfam" id="PF00931"/>
    </source>
</evidence>
<gene>
    <name evidence="4" type="ORF">K431DRAFT_218191</name>
</gene>
<accession>A0A9P4UTK0</accession>
<feature type="domain" description="NB-ARC" evidence="3">
    <location>
        <begin position="91"/>
        <end position="225"/>
    </location>
</feature>
<dbReference type="InterPro" id="IPR019734">
    <property type="entry name" value="TPR_rpt"/>
</dbReference>
<dbReference type="Proteomes" id="UP000799441">
    <property type="component" value="Unassembled WGS sequence"/>
</dbReference>
<proteinExistence type="predicted"/>
<dbReference type="InterPro" id="IPR011990">
    <property type="entry name" value="TPR-like_helical_dom_sf"/>
</dbReference>
<dbReference type="Gene3D" id="1.25.40.10">
    <property type="entry name" value="Tetratricopeptide repeat domain"/>
    <property type="match status" value="3"/>
</dbReference>
<dbReference type="SUPFAM" id="SSF48452">
    <property type="entry name" value="TPR-like"/>
    <property type="match status" value="2"/>
</dbReference>
<dbReference type="InterPro" id="IPR027417">
    <property type="entry name" value="P-loop_NTPase"/>
</dbReference>
<comment type="caution">
    <text evidence="4">The sequence shown here is derived from an EMBL/GenBank/DDBJ whole genome shotgun (WGS) entry which is preliminary data.</text>
</comment>
<dbReference type="Pfam" id="PF13424">
    <property type="entry name" value="TPR_12"/>
    <property type="match status" value="3"/>
</dbReference>
<dbReference type="PANTHER" id="PTHR45641:SF19">
    <property type="entry name" value="NEPHROCYSTIN-3"/>
    <property type="match status" value="1"/>
</dbReference>
<dbReference type="PANTHER" id="PTHR45641">
    <property type="entry name" value="TETRATRICOPEPTIDE REPEAT PROTEIN (AFU_ORTHOLOGUE AFUA_6G03870)"/>
    <property type="match status" value="1"/>
</dbReference>
<evidence type="ECO:0000313" key="5">
    <source>
        <dbReference type="Proteomes" id="UP000799441"/>
    </source>
</evidence>
<dbReference type="GO" id="GO:0043531">
    <property type="term" value="F:ADP binding"/>
    <property type="evidence" value="ECO:0007669"/>
    <property type="project" value="InterPro"/>
</dbReference>
<keyword evidence="1" id="KW-0677">Repeat</keyword>
<reference evidence="4" key="1">
    <citation type="journal article" date="2020" name="Stud. Mycol.">
        <title>101 Dothideomycetes genomes: a test case for predicting lifestyles and emergence of pathogens.</title>
        <authorList>
            <person name="Haridas S."/>
            <person name="Albert R."/>
            <person name="Binder M."/>
            <person name="Bloem J."/>
            <person name="Labutti K."/>
            <person name="Salamov A."/>
            <person name="Andreopoulos B."/>
            <person name="Baker S."/>
            <person name="Barry K."/>
            <person name="Bills G."/>
            <person name="Bluhm B."/>
            <person name="Cannon C."/>
            <person name="Castanera R."/>
            <person name="Culley D."/>
            <person name="Daum C."/>
            <person name="Ezra D."/>
            <person name="Gonzalez J."/>
            <person name="Henrissat B."/>
            <person name="Kuo A."/>
            <person name="Liang C."/>
            <person name="Lipzen A."/>
            <person name="Lutzoni F."/>
            <person name="Magnuson J."/>
            <person name="Mondo S."/>
            <person name="Nolan M."/>
            <person name="Ohm R."/>
            <person name="Pangilinan J."/>
            <person name="Park H.-J."/>
            <person name="Ramirez L."/>
            <person name="Alfaro M."/>
            <person name="Sun H."/>
            <person name="Tritt A."/>
            <person name="Yoshinaga Y."/>
            <person name="Zwiers L.-H."/>
            <person name="Turgeon B."/>
            <person name="Goodwin S."/>
            <person name="Spatafora J."/>
            <person name="Crous P."/>
            <person name="Grigoriev I."/>
        </authorList>
    </citation>
    <scope>NUCLEOTIDE SEQUENCE</scope>
    <source>
        <strain evidence="4">CBS 116435</strain>
    </source>
</reference>
<evidence type="ECO:0000256" key="1">
    <source>
        <dbReference type="ARBA" id="ARBA00022737"/>
    </source>
</evidence>
<keyword evidence="2" id="KW-0802">TPR repeat</keyword>
<dbReference type="Pfam" id="PF00931">
    <property type="entry name" value="NB-ARC"/>
    <property type="match status" value="1"/>
</dbReference>
<dbReference type="SMART" id="SM00028">
    <property type="entry name" value="TPR"/>
    <property type="match status" value="7"/>
</dbReference>
<evidence type="ECO:0000256" key="2">
    <source>
        <dbReference type="ARBA" id="ARBA00022803"/>
    </source>
</evidence>
<name>A0A9P4UTK0_9PEZI</name>
<evidence type="ECO:0000313" key="4">
    <source>
        <dbReference type="EMBL" id="KAF2724185.1"/>
    </source>
</evidence>
<dbReference type="EMBL" id="MU003772">
    <property type="protein sequence ID" value="KAF2724185.1"/>
    <property type="molecule type" value="Genomic_DNA"/>
</dbReference>
<dbReference type="AlphaFoldDB" id="A0A9P4UTK0"/>